<sequence length="665" mass="75524">KANNNEKSDISQKPNNNEATNPLQNIKHEVVFLNNKANISENIEYNNGDICTNTVISPNKYKEEIHNLENKKTPEIKGDYVSNEIINIQKLGSPVKLEYLPSLHDILTKLPVSNLTKTSNAIFPSVTKETKQKESNEIDYCNEFMNPENVKNEDDTEKKTNMKENIVEFQKVENTTNKIQAQSNKNIESSKRKSKRLNCVKKIENQKLETTNIKYESMEIENGLKQNSENVLQNETIELKKKNKNRKSLPAKFSPIKTRRMSKNNDNLVNLYKNVKSVENKGTSGCKETADFNLNKSSSLVETIQNSKSVKCRKMNHKTLHSSLLQINNSFDDNIKTDKVHQKFTECNKFNYNNSNTETTFEKSKGNVNKTSEFNKINTQTKNPYKKFIDKKILGNEVINKSEDTCDMVKELSCKNKKIETKIECNKNDLYKSNSKVITTDDYNTSVRKYGIQKNCTEKKTLSVKNKRINRDKNVIKTQENINNDVNAKHCVTSTNFKQNSKITNEEIFSQVLSGCLKNSIESNVNKKSKAEEPVINSIQKTNCNTESSKKSIVDGSKVEDTSINSMQHINLKCNKESVDDGSKEEEPGINAMQHTSLESKKGSGVGESKEEEPDINAMQHTNLECNKESGVGESKEEEPDINAMQHTNLECNKESGIGESKAEE</sequence>
<protein>
    <submittedName>
        <fullName evidence="2">Uncharacterized protein</fullName>
    </submittedName>
</protein>
<reference evidence="2" key="1">
    <citation type="submission" date="2015-12" db="EMBL/GenBank/DDBJ databases">
        <title>De novo transcriptome assembly of four potential Pierce s Disease insect vectors from Arizona vineyards.</title>
        <authorList>
            <person name="Tassone E.E."/>
        </authorList>
    </citation>
    <scope>NUCLEOTIDE SEQUENCE</scope>
</reference>
<dbReference type="EMBL" id="GEDC01015949">
    <property type="protein sequence ID" value="JAS21349.1"/>
    <property type="molecule type" value="Transcribed_RNA"/>
</dbReference>
<feature type="compositionally biased region" description="Polar residues" evidence="1">
    <location>
        <begin position="11"/>
        <end position="23"/>
    </location>
</feature>
<evidence type="ECO:0000313" key="2">
    <source>
        <dbReference type="EMBL" id="JAS21349.1"/>
    </source>
</evidence>
<organism evidence="2">
    <name type="scientific">Clastoptera arizonana</name>
    <name type="common">Arizona spittle bug</name>
    <dbReference type="NCBI Taxonomy" id="38151"/>
    <lineage>
        <taxon>Eukaryota</taxon>
        <taxon>Metazoa</taxon>
        <taxon>Ecdysozoa</taxon>
        <taxon>Arthropoda</taxon>
        <taxon>Hexapoda</taxon>
        <taxon>Insecta</taxon>
        <taxon>Pterygota</taxon>
        <taxon>Neoptera</taxon>
        <taxon>Paraneoptera</taxon>
        <taxon>Hemiptera</taxon>
        <taxon>Auchenorrhyncha</taxon>
        <taxon>Cercopoidea</taxon>
        <taxon>Clastopteridae</taxon>
        <taxon>Clastoptera</taxon>
    </lineage>
</organism>
<feature type="compositionally biased region" description="Basic and acidic residues" evidence="1">
    <location>
        <begin position="577"/>
        <end position="587"/>
    </location>
</feature>
<gene>
    <name evidence="2" type="ORF">g.4589</name>
</gene>
<name>A0A1B6D6N8_9HEMI</name>
<dbReference type="AlphaFoldDB" id="A0A1B6D6N8"/>
<feature type="region of interest" description="Disordered" evidence="1">
    <location>
        <begin position="577"/>
        <end position="665"/>
    </location>
</feature>
<feature type="region of interest" description="Disordered" evidence="1">
    <location>
        <begin position="1"/>
        <end position="23"/>
    </location>
</feature>
<feature type="compositionally biased region" description="Basic and acidic residues" evidence="1">
    <location>
        <begin position="1"/>
        <end position="10"/>
    </location>
</feature>
<feature type="non-terminal residue" evidence="2">
    <location>
        <position position="1"/>
    </location>
</feature>
<feature type="non-terminal residue" evidence="2">
    <location>
        <position position="665"/>
    </location>
</feature>
<accession>A0A1B6D6N8</accession>
<proteinExistence type="predicted"/>
<evidence type="ECO:0000256" key="1">
    <source>
        <dbReference type="SAM" id="MobiDB-lite"/>
    </source>
</evidence>